<keyword evidence="3 5" id="KW-1133">Transmembrane helix</keyword>
<comment type="caution">
    <text evidence="6">The sequence shown here is derived from an EMBL/GenBank/DDBJ whole genome shotgun (WGS) entry which is preliminary data.</text>
</comment>
<evidence type="ECO:0000313" key="7">
    <source>
        <dbReference type="Proteomes" id="UP000615760"/>
    </source>
</evidence>
<keyword evidence="2 5" id="KW-0812">Transmembrane</keyword>
<reference evidence="7" key="1">
    <citation type="journal article" date="2019" name="Int. J. Syst. Evol. Microbiol.">
        <title>The Global Catalogue of Microorganisms (GCM) 10K type strain sequencing project: providing services to taxonomists for standard genome sequencing and annotation.</title>
        <authorList>
            <consortium name="The Broad Institute Genomics Platform"/>
            <consortium name="The Broad Institute Genome Sequencing Center for Infectious Disease"/>
            <person name="Wu L."/>
            <person name="Ma J."/>
        </authorList>
    </citation>
    <scope>NUCLEOTIDE SEQUENCE [LARGE SCALE GENOMIC DNA]</scope>
    <source>
        <strain evidence="7">CGMCC 1.15461</strain>
    </source>
</reference>
<evidence type="ECO:0000256" key="3">
    <source>
        <dbReference type="ARBA" id="ARBA00022989"/>
    </source>
</evidence>
<evidence type="ECO:0000256" key="2">
    <source>
        <dbReference type="ARBA" id="ARBA00022692"/>
    </source>
</evidence>
<sequence length="117" mass="13298">MTLPWHLCVMAVIYILAGLNHFRVPKMYERIIPPLFTSPKTVNIISGLAEVVLGILLLVPKFSAWAAWGIIILLIAVFPANVYMVTNKKASFGLPKWLLIARLPLQLLLMYWAYLYT</sequence>
<feature type="transmembrane region" description="Helical" evidence="5">
    <location>
        <begin position="42"/>
        <end position="59"/>
    </location>
</feature>
<evidence type="ECO:0000256" key="4">
    <source>
        <dbReference type="ARBA" id="ARBA00023136"/>
    </source>
</evidence>
<evidence type="ECO:0000256" key="1">
    <source>
        <dbReference type="ARBA" id="ARBA00004141"/>
    </source>
</evidence>
<protein>
    <recommendedName>
        <fullName evidence="8">DoxX family membrane protein</fullName>
    </recommendedName>
</protein>
<keyword evidence="4 5" id="KW-0472">Membrane</keyword>
<evidence type="ECO:0000313" key="6">
    <source>
        <dbReference type="EMBL" id="GGB72422.1"/>
    </source>
</evidence>
<evidence type="ECO:0000256" key="5">
    <source>
        <dbReference type="SAM" id="Phobius"/>
    </source>
</evidence>
<dbReference type="Proteomes" id="UP000615760">
    <property type="component" value="Unassembled WGS sequence"/>
</dbReference>
<organism evidence="6 7">
    <name type="scientific">Flavobacterium suaedae</name>
    <dbReference type="NCBI Taxonomy" id="1767027"/>
    <lineage>
        <taxon>Bacteria</taxon>
        <taxon>Pseudomonadati</taxon>
        <taxon>Bacteroidota</taxon>
        <taxon>Flavobacteriia</taxon>
        <taxon>Flavobacteriales</taxon>
        <taxon>Flavobacteriaceae</taxon>
        <taxon>Flavobacterium</taxon>
    </lineage>
</organism>
<dbReference type="PANTHER" id="PTHR36974">
    <property type="entry name" value="MEMBRANE PROTEIN-RELATED"/>
    <property type="match status" value="1"/>
</dbReference>
<gene>
    <name evidence="6" type="ORF">GCM10007424_10470</name>
</gene>
<accession>A0ABQ1JM01</accession>
<dbReference type="PANTHER" id="PTHR36974:SF1">
    <property type="entry name" value="DOXX FAMILY MEMBRANE PROTEIN"/>
    <property type="match status" value="1"/>
</dbReference>
<evidence type="ECO:0008006" key="8">
    <source>
        <dbReference type="Google" id="ProtNLM"/>
    </source>
</evidence>
<dbReference type="InterPro" id="IPR032808">
    <property type="entry name" value="DoxX"/>
</dbReference>
<dbReference type="EMBL" id="BMJE01000002">
    <property type="protein sequence ID" value="GGB72422.1"/>
    <property type="molecule type" value="Genomic_DNA"/>
</dbReference>
<dbReference type="Pfam" id="PF07681">
    <property type="entry name" value="DoxX"/>
    <property type="match status" value="1"/>
</dbReference>
<name>A0ABQ1JM01_9FLAO</name>
<keyword evidence="7" id="KW-1185">Reference proteome</keyword>
<comment type="subcellular location">
    <subcellularLocation>
        <location evidence="1">Membrane</location>
        <topology evidence="1">Multi-pass membrane protein</topology>
    </subcellularLocation>
</comment>
<dbReference type="RefSeq" id="WP_188620188.1">
    <property type="nucleotide sequence ID" value="NZ_BMJE01000002.1"/>
</dbReference>
<proteinExistence type="predicted"/>
<feature type="transmembrane region" description="Helical" evidence="5">
    <location>
        <begin position="65"/>
        <end position="85"/>
    </location>
</feature>
<feature type="transmembrane region" description="Helical" evidence="5">
    <location>
        <begin position="6"/>
        <end position="22"/>
    </location>
</feature>
<feature type="transmembrane region" description="Helical" evidence="5">
    <location>
        <begin position="97"/>
        <end position="114"/>
    </location>
</feature>